<dbReference type="SUPFAM" id="SSF52058">
    <property type="entry name" value="L domain-like"/>
    <property type="match status" value="1"/>
</dbReference>
<feature type="region of interest" description="Disordered" evidence="3">
    <location>
        <begin position="82"/>
        <end position="105"/>
    </location>
</feature>
<feature type="compositionally biased region" description="Low complexity" evidence="3">
    <location>
        <begin position="84"/>
        <end position="96"/>
    </location>
</feature>
<dbReference type="PANTHER" id="PTHR18849">
    <property type="entry name" value="LEUCINE RICH REPEAT PROTEIN"/>
    <property type="match status" value="1"/>
</dbReference>
<accession>A0A401SCS4</accession>
<organism evidence="4 5">
    <name type="scientific">Chiloscyllium punctatum</name>
    <name type="common">Brownbanded bambooshark</name>
    <name type="synonym">Hemiscyllium punctatum</name>
    <dbReference type="NCBI Taxonomy" id="137246"/>
    <lineage>
        <taxon>Eukaryota</taxon>
        <taxon>Metazoa</taxon>
        <taxon>Chordata</taxon>
        <taxon>Craniata</taxon>
        <taxon>Vertebrata</taxon>
        <taxon>Chondrichthyes</taxon>
        <taxon>Elasmobranchii</taxon>
        <taxon>Galeomorphii</taxon>
        <taxon>Galeoidea</taxon>
        <taxon>Orectolobiformes</taxon>
        <taxon>Hemiscylliidae</taxon>
        <taxon>Chiloscyllium</taxon>
    </lineage>
</organism>
<keyword evidence="1" id="KW-0433">Leucine-rich repeat</keyword>
<dbReference type="PANTHER" id="PTHR18849:SF4">
    <property type="entry name" value="GENE 29133-RELATED"/>
    <property type="match status" value="1"/>
</dbReference>
<dbReference type="AlphaFoldDB" id="A0A401SCS4"/>
<gene>
    <name evidence="4" type="ORF">chiPu_0006588</name>
</gene>
<protein>
    <submittedName>
        <fullName evidence="4">Uncharacterized protein</fullName>
    </submittedName>
</protein>
<evidence type="ECO:0000313" key="4">
    <source>
        <dbReference type="EMBL" id="GCC28160.1"/>
    </source>
</evidence>
<sequence length="357" mass="40244">MTWPDLALSLHRVIKDWKRVQEHRGCGRHKVADICLISNLGCFGMLPGNGPVWPVLKPFIFLMDSAQFKDFAQGIEAHAANKQTVSSSGVNTSSGSFPKKESSPWSNVNETSISLPVACRSKETSKQSHDSGILSPLPSDKFKFSTWYELEGNNIKGAQLHCPRIRTGPPSQHLFFKDGRRISAERKQSQSQATLDQRLLENWENCLEVNLSYQGLGDSYQLENFYKILRRLIRVEKLQLVDNFLTDLSSVRLPRCKELNLNKNHLTTFEQLPKIPQIQHLSVNENNIATLKGLNELGGTPIESLTLKRNPCEFQDKYRPKVFSSLPNLKILDGIPKLLVDCAPVDHPVISRTCTIS</sequence>
<dbReference type="OrthoDB" id="1517790at2759"/>
<keyword evidence="5" id="KW-1185">Reference proteome</keyword>
<reference evidence="4 5" key="1">
    <citation type="journal article" date="2018" name="Nat. Ecol. Evol.">
        <title>Shark genomes provide insights into elasmobranch evolution and the origin of vertebrates.</title>
        <authorList>
            <person name="Hara Y"/>
            <person name="Yamaguchi K"/>
            <person name="Onimaru K"/>
            <person name="Kadota M"/>
            <person name="Koyanagi M"/>
            <person name="Keeley SD"/>
            <person name="Tatsumi K"/>
            <person name="Tanaka K"/>
            <person name="Motone F"/>
            <person name="Kageyama Y"/>
            <person name="Nozu R"/>
            <person name="Adachi N"/>
            <person name="Nishimura O"/>
            <person name="Nakagawa R"/>
            <person name="Tanegashima C"/>
            <person name="Kiyatake I"/>
            <person name="Matsumoto R"/>
            <person name="Murakumo K"/>
            <person name="Nishida K"/>
            <person name="Terakita A"/>
            <person name="Kuratani S"/>
            <person name="Sato K"/>
            <person name="Hyodo S Kuraku.S."/>
        </authorList>
    </citation>
    <scope>NUCLEOTIDE SEQUENCE [LARGE SCALE GENOMIC DNA]</scope>
</reference>
<evidence type="ECO:0000313" key="5">
    <source>
        <dbReference type="Proteomes" id="UP000287033"/>
    </source>
</evidence>
<dbReference type="InterPro" id="IPR032675">
    <property type="entry name" value="LRR_dom_sf"/>
</dbReference>
<comment type="caution">
    <text evidence="4">The sequence shown here is derived from an EMBL/GenBank/DDBJ whole genome shotgun (WGS) entry which is preliminary data.</text>
</comment>
<dbReference type="EMBL" id="BEZZ01000193">
    <property type="protein sequence ID" value="GCC28160.1"/>
    <property type="molecule type" value="Genomic_DNA"/>
</dbReference>
<name>A0A401SCS4_CHIPU</name>
<dbReference type="STRING" id="137246.A0A401SCS4"/>
<dbReference type="Proteomes" id="UP000287033">
    <property type="component" value="Unassembled WGS sequence"/>
</dbReference>
<evidence type="ECO:0000256" key="3">
    <source>
        <dbReference type="SAM" id="MobiDB-lite"/>
    </source>
</evidence>
<keyword evidence="2" id="KW-0677">Repeat</keyword>
<proteinExistence type="predicted"/>
<dbReference type="Gene3D" id="3.80.10.10">
    <property type="entry name" value="Ribonuclease Inhibitor"/>
    <property type="match status" value="1"/>
</dbReference>
<evidence type="ECO:0000256" key="2">
    <source>
        <dbReference type="ARBA" id="ARBA00022737"/>
    </source>
</evidence>
<evidence type="ECO:0000256" key="1">
    <source>
        <dbReference type="ARBA" id="ARBA00022614"/>
    </source>
</evidence>